<evidence type="ECO:0000313" key="5">
    <source>
        <dbReference type="EMBL" id="KKO12550.1"/>
    </source>
</evidence>
<gene>
    <name evidence="5" type="ORF">LCGC14_0005650</name>
</gene>
<dbReference type="SUPFAM" id="SSF56322">
    <property type="entry name" value="ADC synthase"/>
    <property type="match status" value="1"/>
</dbReference>
<dbReference type="Gene3D" id="3.60.120.10">
    <property type="entry name" value="Anthranilate synthase"/>
    <property type="match status" value="1"/>
</dbReference>
<comment type="caution">
    <text evidence="5">The sequence shown here is derived from an EMBL/GenBank/DDBJ whole genome shotgun (WGS) entry which is preliminary data.</text>
</comment>
<dbReference type="NCBIfam" id="NF010081">
    <property type="entry name" value="PRK13566.1"/>
    <property type="match status" value="1"/>
</dbReference>
<dbReference type="AlphaFoldDB" id="A0A0F9W814"/>
<dbReference type="InterPro" id="IPR015890">
    <property type="entry name" value="Chorismate_C"/>
</dbReference>
<feature type="domain" description="Glutamine amidotransferase" evidence="2">
    <location>
        <begin position="564"/>
        <end position="734"/>
    </location>
</feature>
<dbReference type="PIRSF" id="PIRSF036934">
    <property type="entry name" value="TrpE-G"/>
    <property type="match status" value="1"/>
</dbReference>
<dbReference type="SUPFAM" id="SSF52317">
    <property type="entry name" value="Class I glutamine amidotransferase-like"/>
    <property type="match status" value="1"/>
</dbReference>
<evidence type="ECO:0000259" key="4">
    <source>
        <dbReference type="Pfam" id="PF04715"/>
    </source>
</evidence>
<dbReference type="PROSITE" id="PS51273">
    <property type="entry name" value="GATASE_TYPE_1"/>
    <property type="match status" value="1"/>
</dbReference>
<dbReference type="InterPro" id="IPR006221">
    <property type="entry name" value="TrpG/PapA_dom"/>
</dbReference>
<feature type="domain" description="Anthranilate synthase component I N-terminal" evidence="4">
    <location>
        <begin position="125"/>
        <end position="198"/>
    </location>
</feature>
<dbReference type="Pfam" id="PF00425">
    <property type="entry name" value="Chorismate_bind"/>
    <property type="match status" value="1"/>
</dbReference>
<organism evidence="5">
    <name type="scientific">marine sediment metagenome</name>
    <dbReference type="NCBI Taxonomy" id="412755"/>
    <lineage>
        <taxon>unclassified sequences</taxon>
        <taxon>metagenomes</taxon>
        <taxon>ecological metagenomes</taxon>
    </lineage>
</organism>
<dbReference type="PRINTS" id="PR00096">
    <property type="entry name" value="GATASE"/>
</dbReference>
<name>A0A0F9W814_9ZZZZ</name>
<dbReference type="NCBIfam" id="TIGR01815">
    <property type="entry name" value="TrpE-clade3"/>
    <property type="match status" value="1"/>
</dbReference>
<dbReference type="PANTHER" id="PTHR11236:SF9">
    <property type="entry name" value="ANTHRANILATE SYNTHASE COMPONENT 1"/>
    <property type="match status" value="1"/>
</dbReference>
<dbReference type="PRINTS" id="PR00097">
    <property type="entry name" value="ANTSNTHASEII"/>
</dbReference>
<dbReference type="InterPro" id="IPR010112">
    <property type="entry name" value="TrpE-G_bact"/>
</dbReference>
<dbReference type="Gene3D" id="3.40.50.880">
    <property type="match status" value="1"/>
</dbReference>
<dbReference type="EMBL" id="LAZR01000001">
    <property type="protein sequence ID" value="KKO12550.1"/>
    <property type="molecule type" value="Genomic_DNA"/>
</dbReference>
<proteinExistence type="predicted"/>
<dbReference type="Pfam" id="PF00117">
    <property type="entry name" value="GATase"/>
    <property type="match status" value="1"/>
</dbReference>
<evidence type="ECO:0000259" key="2">
    <source>
        <dbReference type="Pfam" id="PF00117"/>
    </source>
</evidence>
<dbReference type="InterPro" id="IPR019999">
    <property type="entry name" value="Anth_synth_I-like"/>
</dbReference>
<dbReference type="Pfam" id="PF04715">
    <property type="entry name" value="Anth_synt_I_N"/>
    <property type="match status" value="1"/>
</dbReference>
<protein>
    <submittedName>
        <fullName evidence="5">Uncharacterized protein</fullName>
    </submittedName>
</protein>
<feature type="domain" description="Chorismate-utilising enzyme C-terminal" evidence="3">
    <location>
        <begin position="269"/>
        <end position="526"/>
    </location>
</feature>
<reference evidence="5" key="1">
    <citation type="journal article" date="2015" name="Nature">
        <title>Complex archaea that bridge the gap between prokaryotes and eukaryotes.</title>
        <authorList>
            <person name="Spang A."/>
            <person name="Saw J.H."/>
            <person name="Jorgensen S.L."/>
            <person name="Zaremba-Niedzwiedzka K."/>
            <person name="Martijn J."/>
            <person name="Lind A.E."/>
            <person name="van Eijk R."/>
            <person name="Schleper C."/>
            <person name="Guy L."/>
            <person name="Ettema T.J."/>
        </authorList>
    </citation>
    <scope>NUCLEOTIDE SEQUENCE</scope>
</reference>
<keyword evidence="1" id="KW-0315">Glutamine amidotransferase</keyword>
<evidence type="ECO:0000259" key="3">
    <source>
        <dbReference type="Pfam" id="PF00425"/>
    </source>
</evidence>
<dbReference type="NCBIfam" id="TIGR00566">
    <property type="entry name" value="trpG_papA"/>
    <property type="match status" value="1"/>
</dbReference>
<accession>A0A0F9W814</accession>
<dbReference type="CDD" id="cd01743">
    <property type="entry name" value="GATase1_Anthranilate_Synthase"/>
    <property type="match status" value="1"/>
</dbReference>
<dbReference type="GO" id="GO:0004049">
    <property type="term" value="F:anthranilate synthase activity"/>
    <property type="evidence" value="ECO:0007669"/>
    <property type="project" value="InterPro"/>
</dbReference>
<dbReference type="GO" id="GO:0000162">
    <property type="term" value="P:L-tryptophan biosynthetic process"/>
    <property type="evidence" value="ECO:0007669"/>
    <property type="project" value="InterPro"/>
</dbReference>
<sequence>MNHINQGRYSTAGGVIVTHQQQTCDGASAMAQRLSMLDDQRGMVMTCGVDYPGRYRRHELAFVNPPLQVVARQHEVRVEALNVRGELLLHECQRALAGASADYRLDTVSATEIVCRVTPSSDVFTEEMRTRQPSVFSVLRQLIAHFACAQNSLSGLYGAFAYDLAFQFEAVTRRLVRSEQQRDLVLYLPDEILSVDSESGAGVIHRFDFVCRDAAGSLHTTGGLRRQGAPVSANLVDASKASADNTATASVANIHPQQPAITSDHRPGEYAAVVAKARASFRRGDLFEVVPGQTFSAALTCRPSTIFRRLKATNPAPYTALINLGEQEYLVSASPEMFVRVKPDPVLGALVETCPISGTIARGSDALEDADRIRQLLNSAKDEAELSMCTDVDRNDKSRVCVPGSVNIVGRRQVEMYSKLIHTVDHVQGRLQVGFDALDAFLSHTWAVTVTGAPKQHAMQFIEDHEKTPRRWYGGAFGRLGFDGAMDTGLTIRTVQISKSVAKVRAGATLLQDSDPVAEEQETRLKASALLSVLQPETAQSARGLASGAAIGATPGPGTGLRALMVDHQDSFVHTLAASFRATGVEVQTLRPQSAREALTTQAFDLVILSPGPGRPADFDCNATLALCDRLGVPVFGVCLGLQAMIEYAGGSLALLPRPVHGSASDIVHDDSRLFAGIESPFRAGRYHSLHAGHIPAGFVVSARSHEDDCVMAIEHDSKPWSGVQFHPESLLSLARGAGEQLIRNVVLTSVLRQRLTSAKCIGGNHR</sequence>
<dbReference type="InterPro" id="IPR017926">
    <property type="entry name" value="GATASE"/>
</dbReference>
<evidence type="ECO:0000256" key="1">
    <source>
        <dbReference type="ARBA" id="ARBA00022962"/>
    </source>
</evidence>
<dbReference type="PANTHER" id="PTHR11236">
    <property type="entry name" value="AMINOBENZOATE/ANTHRANILATE SYNTHASE"/>
    <property type="match status" value="1"/>
</dbReference>
<dbReference type="InterPro" id="IPR006805">
    <property type="entry name" value="Anth_synth_I_N"/>
</dbReference>
<dbReference type="InterPro" id="IPR005801">
    <property type="entry name" value="ADC_synthase"/>
</dbReference>
<dbReference type="InterPro" id="IPR029062">
    <property type="entry name" value="Class_I_gatase-like"/>
</dbReference>